<proteinExistence type="predicted"/>
<reference evidence="1 2" key="1">
    <citation type="submission" date="2018-10" db="EMBL/GenBank/DDBJ databases">
        <title>Butyricimonas faecalis sp. nov., isolated from human faeces and emended description of the genus Butyricimonas.</title>
        <authorList>
            <person name="Le Roy T."/>
            <person name="Van der Smissen P."/>
            <person name="Paquot A."/>
            <person name="Delzenne N."/>
            <person name="Muccioli G."/>
            <person name="Collet J.-F."/>
            <person name="Cani P.D."/>
        </authorList>
    </citation>
    <scope>NUCLEOTIDE SEQUENCE [LARGE SCALE GENOMIC DNA]</scope>
    <source>
        <strain evidence="1 2">H184</strain>
    </source>
</reference>
<accession>A0A3Q9ISP1</accession>
<dbReference type="OrthoDB" id="1007402at2"/>
<dbReference type="RefSeq" id="WP_106480700.1">
    <property type="nucleotide sequence ID" value="NZ_CP032819.1"/>
</dbReference>
<gene>
    <name evidence="1" type="ORF">D8S85_10775</name>
</gene>
<dbReference type="EMBL" id="CP032819">
    <property type="protein sequence ID" value="AZS29981.1"/>
    <property type="molecule type" value="Genomic_DNA"/>
</dbReference>
<sequence length="265" mass="30735">MKKYIFLLSVILAFIGCEKEMMDYEGKDGIYFCVQEVPPSQYGNPEIWAHIDTTLLPFSLLLVNDTTVRLKVRVMGPVTGYDRYFTLAVIDSLTTATVGEDYSPLEKQYVISAGERDGYVEFIGFRQEKMLDSTYYVTLQLMENEYFSLPMDIWRPLELKDYTRENQNVIRHVVGLTDEVFEPKAWTTNYFGPYSKKKMKLLCEMFGLQMADFDNVTEMDMERQRVYAQGLDKYLKEMDAKGETVYEDRVDKDGNPVKMAVGPLV</sequence>
<keyword evidence="2" id="KW-1185">Reference proteome</keyword>
<evidence type="ECO:0000313" key="2">
    <source>
        <dbReference type="Proteomes" id="UP000270673"/>
    </source>
</evidence>
<evidence type="ECO:0000313" key="1">
    <source>
        <dbReference type="EMBL" id="AZS29981.1"/>
    </source>
</evidence>
<dbReference type="Pfam" id="PF16132">
    <property type="entry name" value="DUF4843"/>
    <property type="match status" value="1"/>
</dbReference>
<protein>
    <submittedName>
        <fullName evidence="1">DUF4843 domain-containing protein</fullName>
    </submittedName>
</protein>
<dbReference type="InterPro" id="IPR032299">
    <property type="entry name" value="DUF4843"/>
</dbReference>
<dbReference type="Proteomes" id="UP000270673">
    <property type="component" value="Chromosome"/>
</dbReference>
<dbReference type="PROSITE" id="PS51257">
    <property type="entry name" value="PROKAR_LIPOPROTEIN"/>
    <property type="match status" value="1"/>
</dbReference>
<name>A0A3Q9ISP1_9BACT</name>
<organism evidence="1 2">
    <name type="scientific">Butyricimonas faecalis</name>
    <dbReference type="NCBI Taxonomy" id="2093856"/>
    <lineage>
        <taxon>Bacteria</taxon>
        <taxon>Pseudomonadati</taxon>
        <taxon>Bacteroidota</taxon>
        <taxon>Bacteroidia</taxon>
        <taxon>Bacteroidales</taxon>
        <taxon>Odoribacteraceae</taxon>
        <taxon>Butyricimonas</taxon>
    </lineage>
</organism>
<dbReference type="AlphaFoldDB" id="A0A3Q9ISP1"/>
<dbReference type="KEGG" id="buy:D8S85_10775"/>